<dbReference type="FunFam" id="3.30.1330.40:FF:000001">
    <property type="entry name" value="L-PSP family endoribonuclease"/>
    <property type="match status" value="1"/>
</dbReference>
<dbReference type="EMBL" id="CAJOBC010001121">
    <property type="protein sequence ID" value="CAF3657098.1"/>
    <property type="molecule type" value="Genomic_DNA"/>
</dbReference>
<dbReference type="PANTHER" id="PTHR11803">
    <property type="entry name" value="2-IMINOBUTANOATE/2-IMINOPROPANOATE DEAMINASE RIDA"/>
    <property type="match status" value="1"/>
</dbReference>
<comment type="caution">
    <text evidence="2">The sequence shown here is derived from an EMBL/GenBank/DDBJ whole genome shotgun (WGS) entry which is preliminary data.</text>
</comment>
<dbReference type="OrthoDB" id="309640at2759"/>
<dbReference type="SUPFAM" id="SSF55298">
    <property type="entry name" value="YjgF-like"/>
    <property type="match status" value="1"/>
</dbReference>
<evidence type="ECO:0000313" key="3">
    <source>
        <dbReference type="EMBL" id="CAF3657098.1"/>
    </source>
</evidence>
<dbReference type="PROSITE" id="PS01094">
    <property type="entry name" value="UPF0076"/>
    <property type="match status" value="1"/>
</dbReference>
<evidence type="ECO:0000313" key="2">
    <source>
        <dbReference type="EMBL" id="CAF0869698.1"/>
    </source>
</evidence>
<reference evidence="2" key="1">
    <citation type="submission" date="2021-02" db="EMBL/GenBank/DDBJ databases">
        <authorList>
            <person name="Nowell W R."/>
        </authorList>
    </citation>
    <scope>NUCLEOTIDE SEQUENCE</scope>
</reference>
<name>A0A813XCR5_9BILA</name>
<dbReference type="NCBIfam" id="TIGR00004">
    <property type="entry name" value="Rid family detoxifying hydrolase"/>
    <property type="match status" value="1"/>
</dbReference>
<evidence type="ECO:0000256" key="1">
    <source>
        <dbReference type="ARBA" id="ARBA00010552"/>
    </source>
</evidence>
<dbReference type="Proteomes" id="UP000663829">
    <property type="component" value="Unassembled WGS sequence"/>
</dbReference>
<keyword evidence="4" id="KW-1185">Reference proteome</keyword>
<dbReference type="CDD" id="cd00448">
    <property type="entry name" value="YjgF_YER057c_UK114_family"/>
    <property type="match status" value="1"/>
</dbReference>
<dbReference type="InterPro" id="IPR006056">
    <property type="entry name" value="RidA"/>
</dbReference>
<dbReference type="InterPro" id="IPR006175">
    <property type="entry name" value="YjgF/YER057c/UK114"/>
</dbReference>
<dbReference type="EMBL" id="CAJNOQ010001121">
    <property type="protein sequence ID" value="CAF0869698.1"/>
    <property type="molecule type" value="Genomic_DNA"/>
</dbReference>
<comment type="similarity">
    <text evidence="1">Belongs to the RutC family.</text>
</comment>
<dbReference type="GO" id="GO:0005829">
    <property type="term" value="C:cytosol"/>
    <property type="evidence" value="ECO:0007669"/>
    <property type="project" value="TreeGrafter"/>
</dbReference>
<dbReference type="InterPro" id="IPR019897">
    <property type="entry name" value="RidA_CS"/>
</dbReference>
<dbReference type="Pfam" id="PF01042">
    <property type="entry name" value="Ribonuc_L-PSP"/>
    <property type="match status" value="1"/>
</dbReference>
<dbReference type="GO" id="GO:0019239">
    <property type="term" value="F:deaminase activity"/>
    <property type="evidence" value="ECO:0007669"/>
    <property type="project" value="TreeGrafter"/>
</dbReference>
<dbReference type="AlphaFoldDB" id="A0A813XCR5"/>
<protein>
    <submittedName>
        <fullName evidence="2">Uncharacterized protein</fullName>
    </submittedName>
</protein>
<organism evidence="2 4">
    <name type="scientific">Didymodactylos carnosus</name>
    <dbReference type="NCBI Taxonomy" id="1234261"/>
    <lineage>
        <taxon>Eukaryota</taxon>
        <taxon>Metazoa</taxon>
        <taxon>Spiralia</taxon>
        <taxon>Gnathifera</taxon>
        <taxon>Rotifera</taxon>
        <taxon>Eurotatoria</taxon>
        <taxon>Bdelloidea</taxon>
        <taxon>Philodinida</taxon>
        <taxon>Philodinidae</taxon>
        <taxon>Didymodactylos</taxon>
    </lineage>
</organism>
<dbReference type="Gene3D" id="3.30.1330.40">
    <property type="entry name" value="RutC-like"/>
    <property type="match status" value="1"/>
</dbReference>
<dbReference type="Proteomes" id="UP000681722">
    <property type="component" value="Unassembled WGS sequence"/>
</dbReference>
<proteinExistence type="inferred from homology"/>
<evidence type="ECO:0000313" key="4">
    <source>
        <dbReference type="Proteomes" id="UP000663829"/>
    </source>
</evidence>
<dbReference type="PANTHER" id="PTHR11803:SF39">
    <property type="entry name" value="2-IMINOBUTANOATE_2-IMINOPROPANOATE DEAMINASE"/>
    <property type="match status" value="1"/>
</dbReference>
<sequence>MGPYSQAVQVDKTLYISGSIGIDPKSGNFVGSTVSDQARQALKNIGEILKDANCSYRNVVKTTVFLQDMNDFSAMNEVYQEVFSERYPARSTIQVAALPKSAKVEIEAIAIVGDIKDE</sequence>
<gene>
    <name evidence="2" type="ORF">GPM918_LOCUS7033</name>
    <name evidence="3" type="ORF">SRO942_LOCUS7033</name>
</gene>
<dbReference type="GO" id="GO:0005739">
    <property type="term" value="C:mitochondrion"/>
    <property type="evidence" value="ECO:0007669"/>
    <property type="project" value="TreeGrafter"/>
</dbReference>
<dbReference type="InterPro" id="IPR035959">
    <property type="entry name" value="RutC-like_sf"/>
</dbReference>
<accession>A0A813XCR5</accession>